<feature type="transmembrane region" description="Helical" evidence="6">
    <location>
        <begin position="63"/>
        <end position="85"/>
    </location>
</feature>
<reference evidence="7 8" key="1">
    <citation type="submission" date="2018-09" db="EMBL/GenBank/DDBJ databases">
        <title>Complete genome sequence of Euzebya sp. DY32-46 isolated from seawater of Pacific Ocean.</title>
        <authorList>
            <person name="Xu L."/>
            <person name="Wu Y.-H."/>
            <person name="Xu X.-W."/>
        </authorList>
    </citation>
    <scope>NUCLEOTIDE SEQUENCE [LARGE SCALE GENOMIC DNA]</scope>
    <source>
        <strain evidence="7 8">DY32-46</strain>
    </source>
</reference>
<dbReference type="InterPro" id="IPR001694">
    <property type="entry name" value="NADH_UbQ_OxRdtase_su1/FPO"/>
</dbReference>
<evidence type="ECO:0000256" key="3">
    <source>
        <dbReference type="ARBA" id="ARBA00022989"/>
    </source>
</evidence>
<accession>A0A346XY51</accession>
<keyword evidence="3 6" id="KW-1133">Transmembrane helix</keyword>
<dbReference type="PANTHER" id="PTHR11432:SF3">
    <property type="entry name" value="NADH-UBIQUINONE OXIDOREDUCTASE CHAIN 1"/>
    <property type="match status" value="1"/>
</dbReference>
<gene>
    <name evidence="7" type="ORF">DVS28_a2467</name>
</gene>
<dbReference type="GO" id="GO:0005886">
    <property type="term" value="C:plasma membrane"/>
    <property type="evidence" value="ECO:0007669"/>
    <property type="project" value="UniProtKB-SubCell"/>
</dbReference>
<dbReference type="Proteomes" id="UP000264006">
    <property type="component" value="Chromosome"/>
</dbReference>
<dbReference type="PANTHER" id="PTHR11432">
    <property type="entry name" value="NADH DEHYDROGENASE SUBUNIT 1"/>
    <property type="match status" value="1"/>
</dbReference>
<name>A0A346XY51_9ACTN</name>
<feature type="transmembrane region" description="Helical" evidence="6">
    <location>
        <begin position="97"/>
        <end position="116"/>
    </location>
</feature>
<dbReference type="Pfam" id="PF00146">
    <property type="entry name" value="NADHdh"/>
    <property type="match status" value="1"/>
</dbReference>
<keyword evidence="4 6" id="KW-0472">Membrane</keyword>
<dbReference type="GO" id="GO:0003954">
    <property type="term" value="F:NADH dehydrogenase activity"/>
    <property type="evidence" value="ECO:0007669"/>
    <property type="project" value="TreeGrafter"/>
</dbReference>
<dbReference type="KEGG" id="euz:DVS28_a2467"/>
<keyword evidence="8" id="KW-1185">Reference proteome</keyword>
<evidence type="ECO:0000256" key="1">
    <source>
        <dbReference type="ARBA" id="ARBA00004141"/>
    </source>
</evidence>
<feature type="transmembrane region" description="Helical" evidence="6">
    <location>
        <begin position="128"/>
        <end position="150"/>
    </location>
</feature>
<dbReference type="RefSeq" id="WP_164710435.1">
    <property type="nucleotide sequence ID" value="NZ_CP031165.1"/>
</dbReference>
<sequence>MIGVIWVAVGLAVGVIAFAALDAAVGAGVARSPVGPALRQPWRRGALQLVQQRIATERPDAQAWAVAPALLLGLAAVMVSVVPIAPDTVLAPLSHGIVLFGAAAALVLIAAFLQGWSPNSPFPMIGGYRMFAQALSAMIPFALVLIGTALPAKSLGVDAIVVDQEGLWNVVRQPLGLPIYLAAAVGVLFYGPLATPAGADLAGGVELEASGVQLLLWRIAHRGVVVGACAVGASVFLGGWHGPLLPGVVWVVIKTLALLAVLSAARHLLPRVRIERYVVLAWVGLLPLALLDVFLTGWWLL</sequence>
<evidence type="ECO:0000256" key="4">
    <source>
        <dbReference type="ARBA" id="ARBA00023136"/>
    </source>
</evidence>
<evidence type="ECO:0000313" key="7">
    <source>
        <dbReference type="EMBL" id="AXV07148.1"/>
    </source>
</evidence>
<evidence type="ECO:0000256" key="6">
    <source>
        <dbReference type="SAM" id="Phobius"/>
    </source>
</evidence>
<protein>
    <submittedName>
        <fullName evidence="7">NADH-ubiquinone oxidoreductase chain H</fullName>
    </submittedName>
</protein>
<comment type="subcellular location">
    <subcellularLocation>
        <location evidence="5">Cell membrane</location>
        <topology evidence="5">Multi-pass membrane protein</topology>
    </subcellularLocation>
    <subcellularLocation>
        <location evidence="1">Membrane</location>
        <topology evidence="1">Multi-pass membrane protein</topology>
    </subcellularLocation>
</comment>
<dbReference type="GO" id="GO:0009060">
    <property type="term" value="P:aerobic respiration"/>
    <property type="evidence" value="ECO:0007669"/>
    <property type="project" value="TreeGrafter"/>
</dbReference>
<keyword evidence="5" id="KW-0520">NAD</keyword>
<feature type="transmembrane region" description="Helical" evidence="6">
    <location>
        <begin position="277"/>
        <end position="300"/>
    </location>
</feature>
<dbReference type="AlphaFoldDB" id="A0A346XY51"/>
<organism evidence="7 8">
    <name type="scientific">Euzebya pacifica</name>
    <dbReference type="NCBI Taxonomy" id="1608957"/>
    <lineage>
        <taxon>Bacteria</taxon>
        <taxon>Bacillati</taxon>
        <taxon>Actinomycetota</taxon>
        <taxon>Nitriliruptoria</taxon>
        <taxon>Euzebyales</taxon>
    </lineage>
</organism>
<proteinExistence type="inferred from homology"/>
<keyword evidence="2 5" id="KW-0812">Transmembrane</keyword>
<comment type="similarity">
    <text evidence="5">Belongs to the complex I subunit 1 family.</text>
</comment>
<feature type="transmembrane region" description="Helical" evidence="6">
    <location>
        <begin position="247"/>
        <end position="265"/>
    </location>
</feature>
<evidence type="ECO:0000256" key="2">
    <source>
        <dbReference type="ARBA" id="ARBA00022692"/>
    </source>
</evidence>
<evidence type="ECO:0000313" key="8">
    <source>
        <dbReference type="Proteomes" id="UP000264006"/>
    </source>
</evidence>
<dbReference type="EMBL" id="CP031165">
    <property type="protein sequence ID" value="AXV07148.1"/>
    <property type="molecule type" value="Genomic_DNA"/>
</dbReference>
<evidence type="ECO:0000256" key="5">
    <source>
        <dbReference type="RuleBase" id="RU000471"/>
    </source>
</evidence>
<keyword evidence="7" id="KW-0830">Ubiquinone</keyword>